<reference evidence="1" key="1">
    <citation type="submission" date="2021-01" db="EMBL/GenBank/DDBJ databases">
        <title>Modified the classification status of verrucomicrobia.</title>
        <authorList>
            <person name="Feng X."/>
        </authorList>
    </citation>
    <scope>NUCLEOTIDE SEQUENCE</scope>
    <source>
        <strain evidence="1">KCTC 12986</strain>
    </source>
</reference>
<dbReference type="EMBL" id="JAENIO010000015">
    <property type="protein sequence ID" value="MBK1833957.1"/>
    <property type="molecule type" value="Genomic_DNA"/>
</dbReference>
<dbReference type="Proteomes" id="UP000604083">
    <property type="component" value="Unassembled WGS sequence"/>
</dbReference>
<accession>A0A934VM67</accession>
<evidence type="ECO:0000313" key="1">
    <source>
        <dbReference type="EMBL" id="MBK1833957.1"/>
    </source>
</evidence>
<dbReference type="RefSeq" id="WP_200391390.1">
    <property type="nucleotide sequence ID" value="NZ_JAENIO010000015.1"/>
</dbReference>
<comment type="caution">
    <text evidence="1">The sequence shown here is derived from an EMBL/GenBank/DDBJ whole genome shotgun (WGS) entry which is preliminary data.</text>
</comment>
<evidence type="ECO:0000313" key="2">
    <source>
        <dbReference type="Proteomes" id="UP000604083"/>
    </source>
</evidence>
<organism evidence="1 2">
    <name type="scientific">Roseibacillus ishigakijimensis</name>
    <dbReference type="NCBI Taxonomy" id="454146"/>
    <lineage>
        <taxon>Bacteria</taxon>
        <taxon>Pseudomonadati</taxon>
        <taxon>Verrucomicrobiota</taxon>
        <taxon>Verrucomicrobiia</taxon>
        <taxon>Verrucomicrobiales</taxon>
        <taxon>Verrucomicrobiaceae</taxon>
        <taxon>Roseibacillus</taxon>
    </lineage>
</organism>
<keyword evidence="2" id="KW-1185">Reference proteome</keyword>
<gene>
    <name evidence="1" type="ORF">JIN78_07790</name>
</gene>
<sequence>MKKLDEAAFRKTSGGSGMIRVKINEGPPFDFWPYVEAIPEEDFNGYDCSEGRVEWVWRSEDSRFEHVLISTAEDVNVFMAVVLDRTHSVVVGHRLLDLNTEYGVAGDEPRQAEQTTEAN</sequence>
<dbReference type="AlphaFoldDB" id="A0A934VM67"/>
<proteinExistence type="predicted"/>
<name>A0A934VM67_9BACT</name>
<protein>
    <submittedName>
        <fullName evidence="1">Uncharacterized protein</fullName>
    </submittedName>
</protein>